<keyword evidence="10" id="KW-1185">Reference proteome</keyword>
<dbReference type="GO" id="GO:0055085">
    <property type="term" value="P:transmembrane transport"/>
    <property type="evidence" value="ECO:0007669"/>
    <property type="project" value="InterPro"/>
</dbReference>
<dbReference type="PANTHER" id="PTHR36838:SF1">
    <property type="entry name" value="SLR1864 PROTEIN"/>
    <property type="match status" value="1"/>
</dbReference>
<feature type="transmembrane region" description="Helical" evidence="8">
    <location>
        <begin position="40"/>
        <end position="61"/>
    </location>
</feature>
<dbReference type="InterPro" id="IPR038770">
    <property type="entry name" value="Na+/solute_symporter_sf"/>
</dbReference>
<comment type="subcellular location">
    <subcellularLocation>
        <location evidence="1">Cell membrane</location>
        <topology evidence="1">Multi-pass membrane protein</topology>
    </subcellularLocation>
</comment>
<evidence type="ECO:0000256" key="1">
    <source>
        <dbReference type="ARBA" id="ARBA00004651"/>
    </source>
</evidence>
<protein>
    <recommendedName>
        <fullName evidence="11">AEC family transporter</fullName>
    </recommendedName>
</protein>
<dbReference type="OrthoDB" id="9798064at2"/>
<keyword evidence="7 8" id="KW-0472">Membrane</keyword>
<organism evidence="9 10">
    <name type="scientific">Evtepia gabavorous</name>
    <dbReference type="NCBI Taxonomy" id="2211183"/>
    <lineage>
        <taxon>Bacteria</taxon>
        <taxon>Bacillati</taxon>
        <taxon>Bacillota</taxon>
        <taxon>Clostridia</taxon>
        <taxon>Eubacteriales</taxon>
        <taxon>Evtepia</taxon>
    </lineage>
</organism>
<reference evidence="9 10" key="1">
    <citation type="submission" date="2018-07" db="EMBL/GenBank/DDBJ databases">
        <title>GABA Modulating Bacteria of the Human Gut Microbiota.</title>
        <authorList>
            <person name="Strandwitz P."/>
            <person name="Kim K.H."/>
            <person name="Terekhova D."/>
            <person name="Liu J.K."/>
            <person name="Sharma A."/>
            <person name="Levering J."/>
            <person name="Mcdonald D."/>
            <person name="Dietrich D."/>
            <person name="Ramadhar T.R."/>
            <person name="Lekbua A."/>
            <person name="Mroue N."/>
            <person name="Liston C."/>
            <person name="Stewart E.J."/>
            <person name="Dubin M.J."/>
            <person name="Zengler K."/>
            <person name="Knight R."/>
            <person name="Gilbert J.A."/>
            <person name="Clardy J."/>
            <person name="Lewis K."/>
        </authorList>
    </citation>
    <scope>NUCLEOTIDE SEQUENCE [LARGE SCALE GENOMIC DNA]</scope>
    <source>
        <strain evidence="9 10">KLE1738</strain>
    </source>
</reference>
<feature type="transmembrane region" description="Helical" evidence="8">
    <location>
        <begin position="285"/>
        <end position="304"/>
    </location>
</feature>
<gene>
    <name evidence="9" type="ORF">DV520_10595</name>
</gene>
<feature type="transmembrane region" description="Helical" evidence="8">
    <location>
        <begin position="253"/>
        <end position="273"/>
    </location>
</feature>
<evidence type="ECO:0000256" key="5">
    <source>
        <dbReference type="ARBA" id="ARBA00022692"/>
    </source>
</evidence>
<comment type="similarity">
    <text evidence="2">Belongs to the auxin efflux carrier (TC 2.A.69) family.</text>
</comment>
<feature type="transmembrane region" description="Helical" evidence="8">
    <location>
        <begin position="67"/>
        <end position="88"/>
    </location>
</feature>
<keyword evidence="6 8" id="KW-1133">Transmembrane helix</keyword>
<dbReference type="Pfam" id="PF03547">
    <property type="entry name" value="Mem_trans"/>
    <property type="match status" value="2"/>
</dbReference>
<dbReference type="AlphaFoldDB" id="A0A3E2B1A9"/>
<proteinExistence type="inferred from homology"/>
<dbReference type="GO" id="GO:0005886">
    <property type="term" value="C:plasma membrane"/>
    <property type="evidence" value="ECO:0007669"/>
    <property type="project" value="UniProtKB-SubCell"/>
</dbReference>
<evidence type="ECO:0000256" key="4">
    <source>
        <dbReference type="ARBA" id="ARBA00022475"/>
    </source>
</evidence>
<feature type="transmembrane region" description="Helical" evidence="8">
    <location>
        <begin position="194"/>
        <end position="214"/>
    </location>
</feature>
<keyword evidence="5 8" id="KW-0812">Transmembrane</keyword>
<evidence type="ECO:0000256" key="7">
    <source>
        <dbReference type="ARBA" id="ARBA00023136"/>
    </source>
</evidence>
<feature type="transmembrane region" description="Helical" evidence="8">
    <location>
        <begin position="167"/>
        <end position="188"/>
    </location>
</feature>
<dbReference type="EMBL" id="QQRQ01000026">
    <property type="protein sequence ID" value="RFT05823.1"/>
    <property type="molecule type" value="Genomic_DNA"/>
</dbReference>
<dbReference type="Proteomes" id="UP000260649">
    <property type="component" value="Unassembled WGS sequence"/>
</dbReference>
<dbReference type="Gene3D" id="1.20.1530.20">
    <property type="match status" value="2"/>
</dbReference>
<evidence type="ECO:0000313" key="10">
    <source>
        <dbReference type="Proteomes" id="UP000260649"/>
    </source>
</evidence>
<feature type="transmembrane region" description="Helical" evidence="8">
    <location>
        <begin position="6"/>
        <end position="28"/>
    </location>
</feature>
<dbReference type="GeneID" id="97996183"/>
<evidence type="ECO:0000313" key="9">
    <source>
        <dbReference type="EMBL" id="RFT05823.1"/>
    </source>
</evidence>
<feature type="transmembrane region" description="Helical" evidence="8">
    <location>
        <begin position="100"/>
        <end position="119"/>
    </location>
</feature>
<evidence type="ECO:0000256" key="3">
    <source>
        <dbReference type="ARBA" id="ARBA00022448"/>
    </source>
</evidence>
<feature type="transmembrane region" description="Helical" evidence="8">
    <location>
        <begin position="125"/>
        <end position="146"/>
    </location>
</feature>
<feature type="transmembrane region" description="Helical" evidence="8">
    <location>
        <begin position="226"/>
        <end position="247"/>
    </location>
</feature>
<dbReference type="InterPro" id="IPR004776">
    <property type="entry name" value="Mem_transp_PIN-like"/>
</dbReference>
<dbReference type="RefSeq" id="WP_021919330.1">
    <property type="nucleotide sequence ID" value="NZ_CAKXKJ010000043.1"/>
</dbReference>
<dbReference type="PANTHER" id="PTHR36838">
    <property type="entry name" value="AUXIN EFFLUX CARRIER FAMILY PROTEIN"/>
    <property type="match status" value="1"/>
</dbReference>
<comment type="caution">
    <text evidence="9">The sequence shown here is derived from an EMBL/GenBank/DDBJ whole genome shotgun (WGS) entry which is preliminary data.</text>
</comment>
<evidence type="ECO:0000256" key="2">
    <source>
        <dbReference type="ARBA" id="ARBA00010145"/>
    </source>
</evidence>
<evidence type="ECO:0000256" key="8">
    <source>
        <dbReference type="SAM" id="Phobius"/>
    </source>
</evidence>
<sequence length="305" mass="32160">MAGWVALEKMVMLVLLMLVGFAAAKAQWVDSAFSQKTSRLVANVFIVATILSSVVGVQPLLTGGEMAVVVAAVFVLFAIAGVLGWVCARLLPLSQGDRTAAWLSVFFMNNVFVGFPVVEALFGESAVFCASLTTLPFNLLLFSLGVSRLRAGQGQGRVTLREVFSPALVGTLAAMVIFLLHIPLPALVGDTIKTLSGATVPLSMIVIGISLSRVPMGQALRDGKAYVVSLVRLLLCPLLVWLVLGLFLEGTTLGVLTVIAACPSGAMVSILSIRYGVDDTFASRVNFLSTILCAVTLPVVTSFLL</sequence>
<evidence type="ECO:0008006" key="11">
    <source>
        <dbReference type="Google" id="ProtNLM"/>
    </source>
</evidence>
<keyword evidence="3" id="KW-0813">Transport</keyword>
<evidence type="ECO:0000256" key="6">
    <source>
        <dbReference type="ARBA" id="ARBA00022989"/>
    </source>
</evidence>
<keyword evidence="4" id="KW-1003">Cell membrane</keyword>
<accession>A0A3E2B1A9</accession>
<name>A0A3E2B1A9_9FIRM</name>